<sequence>MPTNTDTSPVTFSFHQTTIFSVSFHSSKYLTVYLSSNTSTFHPILQTPSFTPFLPASALYLSEKMPSWSDSERNKMFLAMIELMAPHGSNNKLPSWTLVAERMQSGFTGEAVRYICFFPPTCHKSAFSYTQRVFRPLHLTSINCKLRIILPQTAIPKMPKRGPAPKYTSTELFWEDFL</sequence>
<dbReference type="Proteomes" id="UP000267821">
    <property type="component" value="Unassembled WGS sequence"/>
</dbReference>
<evidence type="ECO:0000313" key="1">
    <source>
        <dbReference type="EMBL" id="RPB26245.1"/>
    </source>
</evidence>
<organism evidence="1 2">
    <name type="scientific">Terfezia boudieri ATCC MYA-4762</name>
    <dbReference type="NCBI Taxonomy" id="1051890"/>
    <lineage>
        <taxon>Eukaryota</taxon>
        <taxon>Fungi</taxon>
        <taxon>Dikarya</taxon>
        <taxon>Ascomycota</taxon>
        <taxon>Pezizomycotina</taxon>
        <taxon>Pezizomycetes</taxon>
        <taxon>Pezizales</taxon>
        <taxon>Pezizaceae</taxon>
        <taxon>Terfezia</taxon>
    </lineage>
</organism>
<dbReference type="AlphaFoldDB" id="A0A3N4M8L9"/>
<reference evidence="1 2" key="1">
    <citation type="journal article" date="2018" name="Nat. Ecol. Evol.">
        <title>Pezizomycetes genomes reveal the molecular basis of ectomycorrhizal truffle lifestyle.</title>
        <authorList>
            <person name="Murat C."/>
            <person name="Payen T."/>
            <person name="Noel B."/>
            <person name="Kuo A."/>
            <person name="Morin E."/>
            <person name="Chen J."/>
            <person name="Kohler A."/>
            <person name="Krizsan K."/>
            <person name="Balestrini R."/>
            <person name="Da Silva C."/>
            <person name="Montanini B."/>
            <person name="Hainaut M."/>
            <person name="Levati E."/>
            <person name="Barry K.W."/>
            <person name="Belfiori B."/>
            <person name="Cichocki N."/>
            <person name="Clum A."/>
            <person name="Dockter R.B."/>
            <person name="Fauchery L."/>
            <person name="Guy J."/>
            <person name="Iotti M."/>
            <person name="Le Tacon F."/>
            <person name="Lindquist E.A."/>
            <person name="Lipzen A."/>
            <person name="Malagnac F."/>
            <person name="Mello A."/>
            <person name="Molinier V."/>
            <person name="Miyauchi S."/>
            <person name="Poulain J."/>
            <person name="Riccioni C."/>
            <person name="Rubini A."/>
            <person name="Sitrit Y."/>
            <person name="Splivallo R."/>
            <person name="Traeger S."/>
            <person name="Wang M."/>
            <person name="Zifcakova L."/>
            <person name="Wipf D."/>
            <person name="Zambonelli A."/>
            <person name="Paolocci F."/>
            <person name="Nowrousian M."/>
            <person name="Ottonello S."/>
            <person name="Baldrian P."/>
            <person name="Spatafora J.W."/>
            <person name="Henrissat B."/>
            <person name="Nagy L.G."/>
            <person name="Aury J.M."/>
            <person name="Wincker P."/>
            <person name="Grigoriev I.V."/>
            <person name="Bonfante P."/>
            <person name="Martin F.M."/>
        </authorList>
    </citation>
    <scope>NUCLEOTIDE SEQUENCE [LARGE SCALE GENOMIC DNA]</scope>
    <source>
        <strain evidence="1 2">ATCC MYA-4762</strain>
    </source>
</reference>
<dbReference type="EMBL" id="ML121535">
    <property type="protein sequence ID" value="RPB26245.1"/>
    <property type="molecule type" value="Genomic_DNA"/>
</dbReference>
<keyword evidence="2" id="KW-1185">Reference proteome</keyword>
<name>A0A3N4M8L9_9PEZI</name>
<dbReference type="InParanoid" id="A0A3N4M8L9"/>
<protein>
    <submittedName>
        <fullName evidence="1">Uncharacterized protein</fullName>
    </submittedName>
</protein>
<evidence type="ECO:0000313" key="2">
    <source>
        <dbReference type="Proteomes" id="UP000267821"/>
    </source>
</evidence>
<proteinExistence type="predicted"/>
<dbReference type="OrthoDB" id="4525115at2759"/>
<gene>
    <name evidence="1" type="ORF">L211DRAFT_835612</name>
</gene>
<accession>A0A3N4M8L9</accession>